<evidence type="ECO:0000256" key="6">
    <source>
        <dbReference type="ARBA" id="ARBA00048552"/>
    </source>
</evidence>
<sequence>MGLTRNIKTPNMKIYLEKKYRTSEEIAKKIASYLKHTTIKDIRNRASIYYDPNPLRKDGFMEQDNVYNVFHSYSQSKNSCQADFITLPWLLRIEMNREKLMEKDITLLDIKSKYCNHWETRYGDVKGLKKEEKSLLEKITQTAILSNSDGSPNPIIHIRFDMSEFNFASLVNFIDVFVDSFKIKGVESIMRVNSVQEKPLISFDNDDEDLIKEKQWIIDTAGINLKDLRYMHGIDLNKTMCNDIMTIYETYGIDAARNALIKQYREVFSSAGNNVNFAHIETLCDLMTNTGLPTSIDRHGMNKTDIDPLARASFEKTVDQLVQAAVFGEVDHMKSVSSRIMAGLVIKGGTGLCNLILDTELLEKSEYLEDIGQKYVKTYHEVTENTIMKDTIEKETSGMFIPI</sequence>
<protein>
    <recommendedName>
        <fullName evidence="1">DNA-directed RNA polymerase</fullName>
        <ecNumber evidence="1">2.7.7.6</ecNumber>
    </recommendedName>
</protein>
<keyword evidence="4" id="KW-0548">Nucleotidyltransferase</keyword>
<dbReference type="Pfam" id="PF04998">
    <property type="entry name" value="RNA_pol_Rpb1_5"/>
    <property type="match status" value="1"/>
</dbReference>
<dbReference type="Pfam" id="PF04990">
    <property type="entry name" value="RNA_pol_Rpb1_7"/>
    <property type="match status" value="1"/>
</dbReference>
<dbReference type="PANTHER" id="PTHR19376">
    <property type="entry name" value="DNA-DIRECTED RNA POLYMERASE"/>
    <property type="match status" value="1"/>
</dbReference>
<dbReference type="EMBL" id="KY684108">
    <property type="protein sequence ID" value="ARF11343.1"/>
    <property type="molecule type" value="Genomic_DNA"/>
</dbReference>
<dbReference type="EC" id="2.7.7.6" evidence="1"/>
<dbReference type="PANTHER" id="PTHR19376:SF32">
    <property type="entry name" value="DNA-DIRECTED RNA POLYMERASE III SUBUNIT RPC1"/>
    <property type="match status" value="1"/>
</dbReference>
<proteinExistence type="predicted"/>
<evidence type="ECO:0000256" key="4">
    <source>
        <dbReference type="ARBA" id="ARBA00022695"/>
    </source>
</evidence>
<dbReference type="GO" id="GO:0003899">
    <property type="term" value="F:DNA-directed RNA polymerase activity"/>
    <property type="evidence" value="ECO:0007669"/>
    <property type="project" value="UniProtKB-EC"/>
</dbReference>
<evidence type="ECO:0000259" key="7">
    <source>
        <dbReference type="Pfam" id="PF04990"/>
    </source>
</evidence>
<comment type="catalytic activity">
    <reaction evidence="6">
        <text>RNA(n) + a ribonucleoside 5'-triphosphate = RNA(n+1) + diphosphate</text>
        <dbReference type="Rhea" id="RHEA:21248"/>
        <dbReference type="Rhea" id="RHEA-COMP:14527"/>
        <dbReference type="Rhea" id="RHEA-COMP:17342"/>
        <dbReference type="ChEBI" id="CHEBI:33019"/>
        <dbReference type="ChEBI" id="CHEBI:61557"/>
        <dbReference type="ChEBI" id="CHEBI:140395"/>
        <dbReference type="EC" id="2.7.7.6"/>
    </reaction>
</comment>
<reference evidence="9" key="1">
    <citation type="journal article" date="2017" name="Science">
        <title>Giant viruses with an expanded complement of translation system components.</title>
        <authorList>
            <person name="Schulz F."/>
            <person name="Yutin N."/>
            <person name="Ivanova N.N."/>
            <person name="Ortega D.R."/>
            <person name="Lee T.K."/>
            <person name="Vierheilig J."/>
            <person name="Daims H."/>
            <person name="Horn M."/>
            <person name="Wagner M."/>
            <person name="Jensen G.J."/>
            <person name="Kyrpides N.C."/>
            <person name="Koonin E.V."/>
            <person name="Woyke T."/>
        </authorList>
    </citation>
    <scope>NUCLEOTIDE SEQUENCE</scope>
    <source>
        <strain evidence="9">KNV1</strain>
    </source>
</reference>
<dbReference type="InterPro" id="IPR007081">
    <property type="entry name" value="RNA_pol_Rpb1_5"/>
</dbReference>
<organism evidence="9">
    <name type="scientific">Klosneuvirus KNV1</name>
    <dbReference type="NCBI Taxonomy" id="1977640"/>
    <lineage>
        <taxon>Viruses</taxon>
        <taxon>Varidnaviria</taxon>
        <taxon>Bamfordvirae</taxon>
        <taxon>Nucleocytoviricota</taxon>
        <taxon>Megaviricetes</taxon>
        <taxon>Imitervirales</taxon>
        <taxon>Mimiviridae</taxon>
        <taxon>Klosneuvirinae</taxon>
        <taxon>Klosneuvirus</taxon>
    </lineage>
</organism>
<dbReference type="InterPro" id="IPR038593">
    <property type="entry name" value="RNA_pol_Rpb1_7_sf"/>
</dbReference>
<dbReference type="GO" id="GO:0003677">
    <property type="term" value="F:DNA binding"/>
    <property type="evidence" value="ECO:0007669"/>
    <property type="project" value="InterPro"/>
</dbReference>
<dbReference type="SUPFAM" id="SSF64484">
    <property type="entry name" value="beta and beta-prime subunits of DNA dependent RNA-polymerase"/>
    <property type="match status" value="1"/>
</dbReference>
<gene>
    <name evidence="9" type="ORF">Klosneuvirus_1_200</name>
</gene>
<dbReference type="Gene3D" id="1.10.150.390">
    <property type="match status" value="1"/>
</dbReference>
<evidence type="ECO:0000313" key="9">
    <source>
        <dbReference type="EMBL" id="ARF11343.1"/>
    </source>
</evidence>
<keyword evidence="5" id="KW-0804">Transcription</keyword>
<dbReference type="GO" id="GO:0006351">
    <property type="term" value="P:DNA-templated transcription"/>
    <property type="evidence" value="ECO:0007669"/>
    <property type="project" value="InterPro"/>
</dbReference>
<evidence type="ECO:0000259" key="8">
    <source>
        <dbReference type="Pfam" id="PF04998"/>
    </source>
</evidence>
<dbReference type="GO" id="GO:0000428">
    <property type="term" value="C:DNA-directed RNA polymerase complex"/>
    <property type="evidence" value="ECO:0007669"/>
    <property type="project" value="UniProtKB-KW"/>
</dbReference>
<feature type="domain" description="RNA polymerase Rpb1" evidence="7">
    <location>
        <begin position="37"/>
        <end position="116"/>
    </location>
</feature>
<name>A0A1V0SHZ6_9VIRU</name>
<evidence type="ECO:0000256" key="1">
    <source>
        <dbReference type="ARBA" id="ARBA00012418"/>
    </source>
</evidence>
<dbReference type="InterPro" id="IPR045867">
    <property type="entry name" value="DNA-dir_RpoC_beta_prime"/>
</dbReference>
<keyword evidence="2 9" id="KW-0240">DNA-directed RNA polymerase</keyword>
<dbReference type="InterPro" id="IPR007073">
    <property type="entry name" value="RNA_pol_Rpb1_7"/>
</dbReference>
<dbReference type="Gene3D" id="3.30.1360.140">
    <property type="match status" value="1"/>
</dbReference>
<keyword evidence="3" id="KW-0808">Transferase</keyword>
<evidence type="ECO:0000256" key="2">
    <source>
        <dbReference type="ARBA" id="ARBA00022478"/>
    </source>
</evidence>
<evidence type="ECO:0000256" key="5">
    <source>
        <dbReference type="ARBA" id="ARBA00023163"/>
    </source>
</evidence>
<feature type="domain" description="RNA polymerase Rpb1" evidence="8">
    <location>
        <begin position="4"/>
        <end position="305"/>
    </location>
</feature>
<evidence type="ECO:0000256" key="3">
    <source>
        <dbReference type="ARBA" id="ARBA00022679"/>
    </source>
</evidence>
<accession>A0A1V0SHZ6</accession>